<feature type="transmembrane region" description="Helical" evidence="2">
    <location>
        <begin position="562"/>
        <end position="581"/>
    </location>
</feature>
<evidence type="ECO:0000256" key="1">
    <source>
        <dbReference type="SAM" id="MobiDB-lite"/>
    </source>
</evidence>
<feature type="region of interest" description="Disordered" evidence="1">
    <location>
        <begin position="76"/>
        <end position="105"/>
    </location>
</feature>
<feature type="transmembrane region" description="Helical" evidence="2">
    <location>
        <begin position="737"/>
        <end position="763"/>
    </location>
</feature>
<dbReference type="EMBL" id="JAAGMK010000161">
    <property type="protein sequence ID" value="NEB83839.1"/>
    <property type="molecule type" value="Genomic_DNA"/>
</dbReference>
<dbReference type="RefSeq" id="WP_164256851.1">
    <property type="nucleotide sequence ID" value="NZ_JAAGMK010000161.1"/>
</dbReference>
<protein>
    <submittedName>
        <fullName evidence="5">XRE family transcriptional regulator</fullName>
    </submittedName>
</protein>
<feature type="compositionally biased region" description="Gly residues" evidence="1">
    <location>
        <begin position="360"/>
        <end position="377"/>
    </location>
</feature>
<dbReference type="Pfam" id="PF13560">
    <property type="entry name" value="HTH_31"/>
    <property type="match status" value="1"/>
</dbReference>
<dbReference type="InterPro" id="IPR010982">
    <property type="entry name" value="Lambda_DNA-bd_dom_sf"/>
</dbReference>
<feature type="region of interest" description="Disordered" evidence="1">
    <location>
        <begin position="354"/>
        <end position="377"/>
    </location>
</feature>
<dbReference type="PROSITE" id="PS50943">
    <property type="entry name" value="HTH_CROC1"/>
    <property type="match status" value="1"/>
</dbReference>
<feature type="transmembrane region" description="Helical" evidence="2">
    <location>
        <begin position="648"/>
        <end position="672"/>
    </location>
</feature>
<feature type="transmembrane region" description="Helical" evidence="2">
    <location>
        <begin position="519"/>
        <end position="542"/>
    </location>
</feature>
<keyword evidence="2" id="KW-0472">Membrane</keyword>
<feature type="domain" description="NACHT" evidence="3">
    <location>
        <begin position="192"/>
        <end position="288"/>
    </location>
</feature>
<dbReference type="InterPro" id="IPR007111">
    <property type="entry name" value="NACHT_NTPase"/>
</dbReference>
<gene>
    <name evidence="5" type="ORF">G3I43_06540</name>
</gene>
<dbReference type="Gene3D" id="1.10.260.40">
    <property type="entry name" value="lambda repressor-like DNA-binding domains"/>
    <property type="match status" value="1"/>
</dbReference>
<dbReference type="AlphaFoldDB" id="A0A6G3SLR8"/>
<dbReference type="InterPro" id="IPR027417">
    <property type="entry name" value="P-loop_NTPase"/>
</dbReference>
<evidence type="ECO:0000313" key="5">
    <source>
        <dbReference type="EMBL" id="NEB83839.1"/>
    </source>
</evidence>
<dbReference type="GO" id="GO:0003677">
    <property type="term" value="F:DNA binding"/>
    <property type="evidence" value="ECO:0007669"/>
    <property type="project" value="InterPro"/>
</dbReference>
<dbReference type="PROSITE" id="PS50837">
    <property type="entry name" value="NACHT"/>
    <property type="match status" value="1"/>
</dbReference>
<feature type="compositionally biased region" description="Acidic residues" evidence="1">
    <location>
        <begin position="95"/>
        <end position="105"/>
    </location>
</feature>
<feature type="transmembrane region" description="Helical" evidence="2">
    <location>
        <begin position="699"/>
        <end position="725"/>
    </location>
</feature>
<dbReference type="InterPro" id="IPR001387">
    <property type="entry name" value="Cro/C1-type_HTH"/>
</dbReference>
<reference evidence="5" key="1">
    <citation type="submission" date="2020-01" db="EMBL/GenBank/DDBJ databases">
        <title>Insect and environment-associated Actinomycetes.</title>
        <authorList>
            <person name="Currrie C."/>
            <person name="Chevrette M."/>
            <person name="Carlson C."/>
            <person name="Stubbendieck R."/>
            <person name="Wendt-Pienkowski E."/>
        </authorList>
    </citation>
    <scope>NUCLEOTIDE SEQUENCE</scope>
    <source>
        <strain evidence="5">SID505</strain>
    </source>
</reference>
<dbReference type="SMART" id="SM00530">
    <property type="entry name" value="HTH_XRE"/>
    <property type="match status" value="1"/>
</dbReference>
<proteinExistence type="predicted"/>
<dbReference type="SUPFAM" id="SSF47413">
    <property type="entry name" value="lambda repressor-like DNA-binding domains"/>
    <property type="match status" value="1"/>
</dbReference>
<evidence type="ECO:0000259" key="4">
    <source>
        <dbReference type="PROSITE" id="PS50943"/>
    </source>
</evidence>
<evidence type="ECO:0000256" key="2">
    <source>
        <dbReference type="SAM" id="Phobius"/>
    </source>
</evidence>
<feature type="region of interest" description="Disordered" evidence="1">
    <location>
        <begin position="818"/>
        <end position="842"/>
    </location>
</feature>
<name>A0A6G3SLR8_STRAQ</name>
<feature type="domain" description="HTH cro/C1-type" evidence="4">
    <location>
        <begin position="9"/>
        <end position="64"/>
    </location>
</feature>
<keyword evidence="2" id="KW-0812">Transmembrane</keyword>
<comment type="caution">
    <text evidence="5">The sequence shown here is derived from an EMBL/GenBank/DDBJ whole genome shotgun (WGS) entry which is preliminary data.</text>
</comment>
<accession>A0A6G3SLR8</accession>
<evidence type="ECO:0000259" key="3">
    <source>
        <dbReference type="PROSITE" id="PS50837"/>
    </source>
</evidence>
<feature type="transmembrane region" description="Helical" evidence="2">
    <location>
        <begin position="608"/>
        <end position="628"/>
    </location>
</feature>
<dbReference type="Pfam" id="PF05729">
    <property type="entry name" value="NACHT"/>
    <property type="match status" value="1"/>
</dbReference>
<keyword evidence="2" id="KW-1133">Transmembrane helix</keyword>
<dbReference type="Gene3D" id="3.40.50.300">
    <property type="entry name" value="P-loop containing nucleotide triphosphate hydrolases"/>
    <property type="match status" value="1"/>
</dbReference>
<dbReference type="CDD" id="cd00093">
    <property type="entry name" value="HTH_XRE"/>
    <property type="match status" value="1"/>
</dbReference>
<sequence length="842" mass="90029">MTDRLGILVRRLRTQAGLTQEQMAERSGVSVRTIRRLETGKASDHRLGTVNLLADALELGVEDRRQLAAVLAPANSSPIPLQGKANGDSGRPFEPEPESESEPEVVSEVDRMLAGAAAELAREVGRRWQKEEEQRRVHDPFPLPVRWTRAPARLTDHAENIQRLPPGVRPEPMEAAGDLRSVAEAYRGIPSGRLVILGRAGSGKSIMAIRLVLDLLGGSGPYRSRRVPVIFNVGAWDATAVALRDWLVDLLLRDYPHLARRTPAGSTLAAALVDAGLVLPVLDGFDEIAEGLRQEALEALNATSLPLVLTSRAGEYAEAVSAARAPLVWAAGIELAGLAPDDLAAYLSRTARPAAQDGRAPGGGGGEGSEGGEGGEGGEALWDLVLEVLRSGKDPAGGRLAEVLSTPLMIALARTMYSEAPGRDPAELLDAGRFPTVSYLEDHLLAGFVPTVYRPRVAERAATGDPDRDRRRDRRRTWEPDRARHWLGHLAHHLVRLDRDRHDLAWWQIGESLPRSTRVLTVALVSALCVAVSDWAVVLLVVPITPGEALVQGAVVGPVGGLAFGCFYAVMAAFGGGSFAPSQVRLRLRGRAGGGIGRRPVRTFTDRFAAVVPGGFVMGIGCACAFALQRALYEGRSLTDPALVEPLLINMLVLGLIFSSAAGLVFGLLAALETPLDVGSAATPAGLLSANRATVYRQVLVIVPVLTLAIALGGGLVVRLLAGVLGPLSWKLPEGLVVGAVGGLGGGLSYALCFTAWGQWLIFSRLLLPLTGKLPWNPEDFLDDAYRRGVLRRSGAVYQFRHVRLQHHLGHTYRRRQGNYTPATFPVPPRPADGSSTTTHGP</sequence>
<organism evidence="5">
    <name type="scientific">Streptomyces anulatus</name>
    <name type="common">Streptomyces chrysomallus</name>
    <dbReference type="NCBI Taxonomy" id="1892"/>
    <lineage>
        <taxon>Bacteria</taxon>
        <taxon>Bacillati</taxon>
        <taxon>Actinomycetota</taxon>
        <taxon>Actinomycetes</taxon>
        <taxon>Kitasatosporales</taxon>
        <taxon>Streptomycetaceae</taxon>
        <taxon>Streptomyces</taxon>
    </lineage>
</organism>